<dbReference type="PANTHER" id="PTHR37317:SF1">
    <property type="entry name" value="ZINC-RIBBON DOMAIN-CONTAINING PROTEIN-RELATED"/>
    <property type="match status" value="1"/>
</dbReference>
<feature type="domain" description="Treble clef zinc finger" evidence="1">
    <location>
        <begin position="237"/>
        <end position="290"/>
    </location>
</feature>
<name>A0A2A5J497_RHOSG</name>
<dbReference type="PANTHER" id="PTHR37317">
    <property type="entry name" value="BLR8090 PROTEIN"/>
    <property type="match status" value="1"/>
</dbReference>
<accession>A0A2A5J497</accession>
<sequence>MLELSKWAVEDGPMKSLLSRSHPDLSAQWHPTKNGSRTPDLVTLGSSVKVWWMCAHQHEWEDTPNHRTSRGSGCPYCAGRRILAGFNDVAHTHAHLAREWHPTKNGELTPDTLTAGSEKSVWWRDELGHEWQARVNNRANGTGCPYCSNNAVLPGFNDLATENPVVAAQWHLDRNHDLRPTSIAAQSNRKVWWQCGLGHQWQSTVNNRTSNGQGCPVCAGQKVLAGFNDLGTTDPALAAEWHPTLNAPLSPANVFRSTAKRFWWRDLLGHEWQASASERSAGNGCPFCSGQRILAGFNDLAARNPMLAAEWHPRLNGARTPEMVTLMNGTKAWWRCEAEHEWEARIASRASGAGCPACAGQTVLAGINDLASRSPTVAASWHPTRNGSATPENTAVFSNRKAWFRCARGHEWLSTVNNRTHGQDCPECSEKGGFNPGRPGYLYFLSHAVLGAHKVGITSVGTNRLDKFQLSGWQVIHLELFSRGSDAAIVERAIKRWWRSDLNLPVWLGPSEMAQTGGWSETISADELTTFECILRIQHERTLLQGR</sequence>
<proteinExistence type="predicted"/>
<gene>
    <name evidence="2" type="ORF">CHR55_27460</name>
</gene>
<evidence type="ECO:0000313" key="2">
    <source>
        <dbReference type="EMBL" id="PCK24182.1"/>
    </source>
</evidence>
<feature type="domain" description="Treble clef zinc finger" evidence="1">
    <location>
        <begin position="25"/>
        <end position="80"/>
    </location>
</feature>
<dbReference type="InterPro" id="IPR025487">
    <property type="entry name" value="DUF4379"/>
</dbReference>
<evidence type="ECO:0000313" key="3">
    <source>
        <dbReference type="Proteomes" id="UP000230886"/>
    </source>
</evidence>
<dbReference type="EMBL" id="NOVD01000036">
    <property type="protein sequence ID" value="PCK24182.1"/>
    <property type="molecule type" value="Genomic_DNA"/>
</dbReference>
<protein>
    <recommendedName>
        <fullName evidence="1">Treble clef zinc finger domain-containing protein</fullName>
    </recommendedName>
</protein>
<dbReference type="AlphaFoldDB" id="A0A2A5J497"/>
<organism evidence="2 3">
    <name type="scientific">Rhodococcus qingshengii</name>
    <dbReference type="NCBI Taxonomy" id="334542"/>
    <lineage>
        <taxon>Bacteria</taxon>
        <taxon>Bacillati</taxon>
        <taxon>Actinomycetota</taxon>
        <taxon>Actinomycetes</taxon>
        <taxon>Mycobacteriales</taxon>
        <taxon>Nocardiaceae</taxon>
        <taxon>Rhodococcus</taxon>
        <taxon>Rhodococcus erythropolis group</taxon>
    </lineage>
</organism>
<feature type="domain" description="Treble clef zinc finger" evidence="1">
    <location>
        <begin position="307"/>
        <end position="360"/>
    </location>
</feature>
<reference evidence="2 3" key="1">
    <citation type="submission" date="2017-07" db="EMBL/GenBank/DDBJ databases">
        <title>Draft sequence of Rhodococcus enclensis 23b-28.</title>
        <authorList>
            <person name="Besaury L."/>
            <person name="Sancelme M."/>
            <person name="Amato P."/>
            <person name="Lallement A."/>
            <person name="Delort A.-M."/>
        </authorList>
    </citation>
    <scope>NUCLEOTIDE SEQUENCE [LARGE SCALE GENOMIC DNA]</scope>
    <source>
        <strain evidence="2 3">23b-28</strain>
    </source>
</reference>
<dbReference type="Pfam" id="PF14311">
    <property type="entry name" value="DUF4379"/>
    <property type="match status" value="6"/>
</dbReference>
<comment type="caution">
    <text evidence="2">The sequence shown here is derived from an EMBL/GenBank/DDBJ whole genome shotgun (WGS) entry which is preliminary data.</text>
</comment>
<evidence type="ECO:0000259" key="1">
    <source>
        <dbReference type="Pfam" id="PF14311"/>
    </source>
</evidence>
<feature type="domain" description="Treble clef zinc finger" evidence="1">
    <location>
        <begin position="378"/>
        <end position="431"/>
    </location>
</feature>
<feature type="domain" description="Treble clef zinc finger" evidence="1">
    <location>
        <begin position="167"/>
        <end position="220"/>
    </location>
</feature>
<dbReference type="Proteomes" id="UP000230886">
    <property type="component" value="Unassembled WGS sequence"/>
</dbReference>
<feature type="domain" description="Treble clef zinc finger" evidence="1">
    <location>
        <begin position="96"/>
        <end position="149"/>
    </location>
</feature>